<dbReference type="AlphaFoldDB" id="A0A923M3F7"/>
<dbReference type="EMBL" id="JACORU010000001">
    <property type="protein sequence ID" value="MBC5763203.1"/>
    <property type="molecule type" value="Genomic_DNA"/>
</dbReference>
<evidence type="ECO:0000313" key="10">
    <source>
        <dbReference type="Proteomes" id="UP000596827"/>
    </source>
</evidence>
<dbReference type="SMART" id="SM00387">
    <property type="entry name" value="HATPase_c"/>
    <property type="match status" value="1"/>
</dbReference>
<dbReference type="InterPro" id="IPR003594">
    <property type="entry name" value="HATPase_dom"/>
</dbReference>
<evidence type="ECO:0000256" key="1">
    <source>
        <dbReference type="ARBA" id="ARBA00000085"/>
    </source>
</evidence>
<dbReference type="InterPro" id="IPR036890">
    <property type="entry name" value="HATPase_C_sf"/>
</dbReference>
<dbReference type="RefSeq" id="WP_187079661.1">
    <property type="nucleotide sequence ID" value="NZ_JACORU010000001.1"/>
</dbReference>
<dbReference type="PROSITE" id="PS50011">
    <property type="entry name" value="PROTEIN_KINASE_DOM"/>
    <property type="match status" value="1"/>
</dbReference>
<dbReference type="PANTHER" id="PTHR43289">
    <property type="entry name" value="MITOGEN-ACTIVATED PROTEIN KINASE KINASE KINASE 20-RELATED"/>
    <property type="match status" value="1"/>
</dbReference>
<dbReference type="CDD" id="cd14014">
    <property type="entry name" value="STKc_PknB_like"/>
    <property type="match status" value="1"/>
</dbReference>
<evidence type="ECO:0000259" key="8">
    <source>
        <dbReference type="PROSITE" id="PS50109"/>
    </source>
</evidence>
<dbReference type="GO" id="GO:0004673">
    <property type="term" value="F:protein histidine kinase activity"/>
    <property type="evidence" value="ECO:0007669"/>
    <property type="project" value="UniProtKB-EC"/>
</dbReference>
<evidence type="ECO:0000256" key="6">
    <source>
        <dbReference type="ARBA" id="ARBA00022840"/>
    </source>
</evidence>
<keyword evidence="4" id="KW-0547">Nucleotide-binding</keyword>
<dbReference type="GO" id="GO:0004674">
    <property type="term" value="F:protein serine/threonine kinase activity"/>
    <property type="evidence" value="ECO:0007669"/>
    <property type="project" value="TreeGrafter"/>
</dbReference>
<dbReference type="PROSITE" id="PS50109">
    <property type="entry name" value="HIS_KIN"/>
    <property type="match status" value="1"/>
</dbReference>
<dbReference type="EC" id="2.7.13.3" evidence="2"/>
<accession>A0A923M3F7</accession>
<evidence type="ECO:0000259" key="7">
    <source>
        <dbReference type="PROSITE" id="PS50011"/>
    </source>
</evidence>
<dbReference type="InterPro" id="IPR005467">
    <property type="entry name" value="His_kinase_dom"/>
</dbReference>
<dbReference type="Gene3D" id="3.30.565.10">
    <property type="entry name" value="Histidine kinase-like ATPase, C-terminal domain"/>
    <property type="match status" value="1"/>
</dbReference>
<dbReference type="Gene3D" id="1.10.287.130">
    <property type="match status" value="1"/>
</dbReference>
<feature type="domain" description="Histidine kinase" evidence="8">
    <location>
        <begin position="289"/>
        <end position="548"/>
    </location>
</feature>
<gene>
    <name evidence="9" type="ORF">H8R02_01990</name>
</gene>
<comment type="catalytic activity">
    <reaction evidence="1">
        <text>ATP + protein L-histidine = ADP + protein N-phospho-L-histidine.</text>
        <dbReference type="EC" id="2.7.13.3"/>
    </reaction>
</comment>
<dbReference type="SMART" id="SM00220">
    <property type="entry name" value="S_TKc"/>
    <property type="match status" value="1"/>
</dbReference>
<keyword evidence="10" id="KW-1185">Reference proteome</keyword>
<dbReference type="Gene3D" id="1.10.510.10">
    <property type="entry name" value="Transferase(Phosphotransferase) domain 1"/>
    <property type="match status" value="1"/>
</dbReference>
<feature type="domain" description="Protein kinase" evidence="7">
    <location>
        <begin position="1"/>
        <end position="274"/>
    </location>
</feature>
<dbReference type="PANTHER" id="PTHR43289:SF6">
    <property type="entry name" value="SERINE_THREONINE-PROTEIN KINASE NEKL-3"/>
    <property type="match status" value="1"/>
</dbReference>
<reference evidence="9" key="1">
    <citation type="submission" date="2020-08" db="EMBL/GenBank/DDBJ databases">
        <title>Ramlibacter sp. GTP1 16S ribosomal RNA gene genome sequencing and assembly.</title>
        <authorList>
            <person name="Kang M."/>
        </authorList>
    </citation>
    <scope>NUCLEOTIDE SEQUENCE</scope>
    <source>
        <strain evidence="9">GTP1</strain>
    </source>
</reference>
<evidence type="ECO:0000256" key="2">
    <source>
        <dbReference type="ARBA" id="ARBA00012438"/>
    </source>
</evidence>
<dbReference type="SUPFAM" id="SSF56112">
    <property type="entry name" value="Protein kinase-like (PK-like)"/>
    <property type="match status" value="1"/>
</dbReference>
<evidence type="ECO:0000313" key="9">
    <source>
        <dbReference type="EMBL" id="MBC5763203.1"/>
    </source>
</evidence>
<evidence type="ECO:0000256" key="3">
    <source>
        <dbReference type="ARBA" id="ARBA00022679"/>
    </source>
</evidence>
<dbReference type="Proteomes" id="UP000596827">
    <property type="component" value="Unassembled WGS sequence"/>
</dbReference>
<protein>
    <recommendedName>
        <fullName evidence="2">histidine kinase</fullName>
        <ecNumber evidence="2">2.7.13.3</ecNumber>
    </recommendedName>
</protein>
<dbReference type="InterPro" id="IPR011009">
    <property type="entry name" value="Kinase-like_dom_sf"/>
</dbReference>
<dbReference type="Pfam" id="PF00069">
    <property type="entry name" value="Pkinase"/>
    <property type="match status" value="1"/>
</dbReference>
<evidence type="ECO:0000256" key="4">
    <source>
        <dbReference type="ARBA" id="ARBA00022741"/>
    </source>
</evidence>
<proteinExistence type="predicted"/>
<keyword evidence="6" id="KW-0067">ATP-binding</keyword>
<keyword evidence="3" id="KW-0808">Transferase</keyword>
<comment type="caution">
    <text evidence="9">The sequence shown here is derived from an EMBL/GenBank/DDBJ whole genome shotgun (WGS) entry which is preliminary data.</text>
</comment>
<dbReference type="SUPFAM" id="SSF55874">
    <property type="entry name" value="ATPase domain of HSP90 chaperone/DNA topoisomerase II/histidine kinase"/>
    <property type="match status" value="1"/>
</dbReference>
<evidence type="ECO:0000256" key="5">
    <source>
        <dbReference type="ARBA" id="ARBA00022777"/>
    </source>
</evidence>
<dbReference type="Pfam" id="PF02518">
    <property type="entry name" value="HATPase_c"/>
    <property type="match status" value="1"/>
</dbReference>
<dbReference type="InterPro" id="IPR000719">
    <property type="entry name" value="Prot_kinase_dom"/>
</dbReference>
<sequence>MISPDAINEGVDPGEALYESPSTRIFRFGGASAAEGVVCKEHLGPHAAPRLRNEIKLLKRLAGIEGVVQMAEGAHGANVLALRDCGATSLAQMLRAGPCDIELAVSLACQLARTLAEVHRAGVIHRDINPSNILVSPAQQAVLIDFDLAVLAEPHLPAGLEGQIVGTLGYLAPEQTGRTGHPVDQRADLYALGATFYEMATGHPPFVQADALQLIHDHLVREPVPPAQADTRVPRGLSDIVMRLLAKAPERRYESLEQRVRARTRELQETQAQLVATARRAGMAEVANNVLHNVGNVLNSINVSASVLRGTIGNSRLDGLARAVELINQHQHDLPAFVATDRGKALWPYLNELVGALRSEQQEALANLDRLSRSVEHVTYVVATQQAHAGPASVLEMVGPHEVVEEAVHLSAAAINRRDIALVRRYEEVPAAALDKQRLVQILVNLIGNAAQAMESVPAPARQLTLGVGLATGEHGRRVRISVQDTGEGIAPENLPRIFAHGFTTRESGHGFGLHSSAVAATEMGGTLGVHSDGPGRGATFTIELPLP</sequence>
<dbReference type="GO" id="GO:0005524">
    <property type="term" value="F:ATP binding"/>
    <property type="evidence" value="ECO:0007669"/>
    <property type="project" value="UniProtKB-KW"/>
</dbReference>
<keyword evidence="5 9" id="KW-0418">Kinase</keyword>
<dbReference type="InterPro" id="IPR004358">
    <property type="entry name" value="Sig_transdc_His_kin-like_C"/>
</dbReference>
<dbReference type="PRINTS" id="PR00344">
    <property type="entry name" value="BCTRLSENSOR"/>
</dbReference>
<organism evidence="9 10">
    <name type="scientific">Ramlibacter albus</name>
    <dbReference type="NCBI Taxonomy" id="2079448"/>
    <lineage>
        <taxon>Bacteria</taxon>
        <taxon>Pseudomonadati</taxon>
        <taxon>Pseudomonadota</taxon>
        <taxon>Betaproteobacteria</taxon>
        <taxon>Burkholderiales</taxon>
        <taxon>Comamonadaceae</taxon>
        <taxon>Ramlibacter</taxon>
    </lineage>
</organism>
<name>A0A923M3F7_9BURK</name>